<sequence length="447" mass="49071">MDTKKGFRAKILAKVCVIFILALALILVISAMRVSAEVAREWTGDARLFDRFEILVVNKIYNPYGRAGHVGYYFDVKPKCTDEANPHKNASLAQWGLDLTGEKLSKLVPYNCYTDPNCPYPFPFGKYYANFGAYDCFGNFWKGRGGRYDMLVNEGVWPLNLSIMFQSDSLPWDHDLGAGGGCNEKDLFYLEFTEDVDLHGVLVGIKALGPSGMVSAKGNYLGWIVCEETPTPTNTPTATETATATPTETGPVKSVTFEVTPTPTGTPTATATATKTATATSTNTSTPTETFTATSTPSATATRTSTATGTPTETFTPTPTTEVPNIVITDWFCRVDRKYYPGWRIRTTLTIRNIGPASLTNVKVKLPIPSEMNGIDVTSWSGSIPGQVQLGTLYWPLGTLNPGESKKTHVYFRTYSGTLTGMHFLLYELEADQLLSPTKFVSSFWIW</sequence>
<dbReference type="Gene3D" id="2.60.40.1170">
    <property type="entry name" value="Mu homology domain, subdomain B"/>
    <property type="match status" value="1"/>
</dbReference>
<dbReference type="EMBL" id="PEYV01000060">
    <property type="protein sequence ID" value="PIS21252.1"/>
    <property type="molecule type" value="Genomic_DNA"/>
</dbReference>
<organism evidence="3 4">
    <name type="scientific">candidate division WWE3 bacterium CG08_land_8_20_14_0_20_41_15</name>
    <dbReference type="NCBI Taxonomy" id="1975086"/>
    <lineage>
        <taxon>Bacteria</taxon>
        <taxon>Katanobacteria</taxon>
    </lineage>
</organism>
<evidence type="ECO:0000259" key="2">
    <source>
        <dbReference type="Pfam" id="PF01345"/>
    </source>
</evidence>
<evidence type="ECO:0000313" key="4">
    <source>
        <dbReference type="Proteomes" id="UP000231098"/>
    </source>
</evidence>
<comment type="caution">
    <text evidence="3">The sequence shown here is derived from an EMBL/GenBank/DDBJ whole genome shotgun (WGS) entry which is preliminary data.</text>
</comment>
<feature type="compositionally biased region" description="Low complexity" evidence="1">
    <location>
        <begin position="260"/>
        <end position="321"/>
    </location>
</feature>
<evidence type="ECO:0000256" key="1">
    <source>
        <dbReference type="SAM" id="MobiDB-lite"/>
    </source>
</evidence>
<proteinExistence type="predicted"/>
<gene>
    <name evidence="3" type="ORF">COT51_03710</name>
</gene>
<protein>
    <recommendedName>
        <fullName evidence="2">DUF11 domain-containing protein</fullName>
    </recommendedName>
</protein>
<dbReference type="InterPro" id="IPR001434">
    <property type="entry name" value="OmcB-like_DUF11"/>
</dbReference>
<accession>A0A2H0X8L9</accession>
<reference evidence="4" key="1">
    <citation type="submission" date="2017-09" db="EMBL/GenBank/DDBJ databases">
        <title>Depth-based differentiation of microbial function through sediment-hosted aquifers and enrichment of novel symbionts in the deep terrestrial subsurface.</title>
        <authorList>
            <person name="Probst A.J."/>
            <person name="Ladd B."/>
            <person name="Jarett J.K."/>
            <person name="Geller-Mcgrath D.E."/>
            <person name="Sieber C.M.K."/>
            <person name="Emerson J.B."/>
            <person name="Anantharaman K."/>
            <person name="Thomas B.C."/>
            <person name="Malmstrom R."/>
            <person name="Stieglmeier M."/>
            <person name="Klingl A."/>
            <person name="Woyke T."/>
            <person name="Ryan C.M."/>
            <person name="Banfield J.F."/>
        </authorList>
    </citation>
    <scope>NUCLEOTIDE SEQUENCE [LARGE SCALE GENOMIC DNA]</scope>
</reference>
<dbReference type="Pfam" id="PF01345">
    <property type="entry name" value="DUF11"/>
    <property type="match status" value="1"/>
</dbReference>
<feature type="region of interest" description="Disordered" evidence="1">
    <location>
        <begin position="258"/>
        <end position="321"/>
    </location>
</feature>
<feature type="domain" description="DUF11" evidence="2">
    <location>
        <begin position="341"/>
        <end position="414"/>
    </location>
</feature>
<dbReference type="Proteomes" id="UP000231098">
    <property type="component" value="Unassembled WGS sequence"/>
</dbReference>
<evidence type="ECO:0000313" key="3">
    <source>
        <dbReference type="EMBL" id="PIS21252.1"/>
    </source>
</evidence>
<name>A0A2H0X8L9_UNCKA</name>
<dbReference type="AlphaFoldDB" id="A0A2H0X8L9"/>